<dbReference type="Gene3D" id="2.115.10.20">
    <property type="entry name" value="Glycosyl hydrolase domain, family 43"/>
    <property type="match status" value="2"/>
</dbReference>
<dbReference type="InterPro" id="IPR023296">
    <property type="entry name" value="Glyco_hydro_beta-prop_sf"/>
</dbReference>
<protein>
    <recommendedName>
        <fullName evidence="4">Secreted protein</fullName>
    </recommendedName>
</protein>
<evidence type="ECO:0008006" key="4">
    <source>
        <dbReference type="Google" id="ProtNLM"/>
    </source>
</evidence>
<sequence>MLAGAAGFAGALAIPSIAPTAAHAAAPAGFPTYQYLGQPLPASLAYNPTGELIFPCIRGMYDKISGARGRYYLYYAPHDAPGGICLAYGNSLSGPFTEHPANPIISRTWSPHYSVSHVSSPHVVWNASTRQFFMYYHGENTTTRLAISSDGINFTYYGTVLTTAMVPGTTEATYARVFEHRIAALGNKYVMVFMGLKSGRRIFWGWSNDGKSWQFDPNPLVSPAADGQSDLSGPHLLYRNNTTYVVYHGSSGDMFLTEVGNNFDKEIHLGVFHAALSGAPDNNRSAAPSFGTDGGVQYMFYEAGQRSGTKIAVARAV</sequence>
<evidence type="ECO:0000313" key="3">
    <source>
        <dbReference type="Proteomes" id="UP000660611"/>
    </source>
</evidence>
<dbReference type="SUPFAM" id="SSF75005">
    <property type="entry name" value="Arabinanase/levansucrase/invertase"/>
    <property type="match status" value="1"/>
</dbReference>
<accession>A0A919PHP6</accession>
<dbReference type="AlphaFoldDB" id="A0A919PHP6"/>
<feature type="chain" id="PRO_5037139118" description="Secreted protein" evidence="1">
    <location>
        <begin position="25"/>
        <end position="317"/>
    </location>
</feature>
<evidence type="ECO:0000313" key="2">
    <source>
        <dbReference type="EMBL" id="GIG43577.1"/>
    </source>
</evidence>
<reference evidence="2" key="1">
    <citation type="submission" date="2021-01" db="EMBL/GenBank/DDBJ databases">
        <title>Whole genome shotgun sequence of Dactylosporangium siamense NBRC 106093.</title>
        <authorList>
            <person name="Komaki H."/>
            <person name="Tamura T."/>
        </authorList>
    </citation>
    <scope>NUCLEOTIDE SEQUENCE</scope>
    <source>
        <strain evidence="2">NBRC 106093</strain>
    </source>
</reference>
<comment type="caution">
    <text evidence="2">The sequence shown here is derived from an EMBL/GenBank/DDBJ whole genome shotgun (WGS) entry which is preliminary data.</text>
</comment>
<dbReference type="EMBL" id="BONQ01000025">
    <property type="protein sequence ID" value="GIG43577.1"/>
    <property type="molecule type" value="Genomic_DNA"/>
</dbReference>
<gene>
    <name evidence="2" type="ORF">Dsi01nite_016180</name>
</gene>
<keyword evidence="3" id="KW-1185">Reference proteome</keyword>
<proteinExistence type="predicted"/>
<dbReference type="Proteomes" id="UP000660611">
    <property type="component" value="Unassembled WGS sequence"/>
</dbReference>
<name>A0A919PHP6_9ACTN</name>
<evidence type="ECO:0000256" key="1">
    <source>
        <dbReference type="SAM" id="SignalP"/>
    </source>
</evidence>
<feature type="signal peptide" evidence="1">
    <location>
        <begin position="1"/>
        <end position="24"/>
    </location>
</feature>
<organism evidence="2 3">
    <name type="scientific">Dactylosporangium siamense</name>
    <dbReference type="NCBI Taxonomy" id="685454"/>
    <lineage>
        <taxon>Bacteria</taxon>
        <taxon>Bacillati</taxon>
        <taxon>Actinomycetota</taxon>
        <taxon>Actinomycetes</taxon>
        <taxon>Micromonosporales</taxon>
        <taxon>Micromonosporaceae</taxon>
        <taxon>Dactylosporangium</taxon>
    </lineage>
</organism>
<keyword evidence="1" id="KW-0732">Signal</keyword>